<gene>
    <name evidence="9" type="ORF">GNP35_02085</name>
</gene>
<protein>
    <submittedName>
        <fullName evidence="9">Undecaprenyl-phosphate alpha-N-acetylglucosaminyl 1-phosphate transferase</fullName>
    </submittedName>
</protein>
<keyword evidence="7" id="KW-0479">Metal-binding</keyword>
<dbReference type="OrthoDB" id="9783652at2"/>
<name>A0A6N8F908_9GAMM</name>
<evidence type="ECO:0000256" key="2">
    <source>
        <dbReference type="ARBA" id="ARBA00022475"/>
    </source>
</evidence>
<feature type="binding site" evidence="7">
    <location>
        <position position="151"/>
    </location>
    <ligand>
        <name>Mg(2+)</name>
        <dbReference type="ChEBI" id="CHEBI:18420"/>
    </ligand>
</feature>
<dbReference type="RefSeq" id="WP_155694073.1">
    <property type="nucleotide sequence ID" value="NZ_WOCD01000001.1"/>
</dbReference>
<dbReference type="PANTHER" id="PTHR22926">
    <property type="entry name" value="PHOSPHO-N-ACETYLMURAMOYL-PENTAPEPTIDE-TRANSFERASE"/>
    <property type="match status" value="1"/>
</dbReference>
<dbReference type="GO" id="GO:0044038">
    <property type="term" value="P:cell wall macromolecule biosynthetic process"/>
    <property type="evidence" value="ECO:0007669"/>
    <property type="project" value="TreeGrafter"/>
</dbReference>
<accession>A0A6N8F908</accession>
<evidence type="ECO:0000256" key="4">
    <source>
        <dbReference type="ARBA" id="ARBA00022692"/>
    </source>
</evidence>
<keyword evidence="2" id="KW-1003">Cell membrane</keyword>
<organism evidence="9 10">
    <name type="scientific">Psychrosphaera haliotis</name>
    <dbReference type="NCBI Taxonomy" id="555083"/>
    <lineage>
        <taxon>Bacteria</taxon>
        <taxon>Pseudomonadati</taxon>
        <taxon>Pseudomonadota</taxon>
        <taxon>Gammaproteobacteria</taxon>
        <taxon>Alteromonadales</taxon>
        <taxon>Pseudoalteromonadaceae</taxon>
        <taxon>Psychrosphaera</taxon>
    </lineage>
</organism>
<comment type="caution">
    <text evidence="9">The sequence shown here is derived from an EMBL/GenBank/DDBJ whole genome shotgun (WGS) entry which is preliminary data.</text>
</comment>
<keyword evidence="5 8" id="KW-1133">Transmembrane helix</keyword>
<keyword evidence="7" id="KW-0460">Magnesium</keyword>
<dbReference type="GO" id="GO:0016780">
    <property type="term" value="F:phosphotransferase activity, for other substituted phosphate groups"/>
    <property type="evidence" value="ECO:0007669"/>
    <property type="project" value="InterPro"/>
</dbReference>
<evidence type="ECO:0000313" key="10">
    <source>
        <dbReference type="Proteomes" id="UP000439994"/>
    </source>
</evidence>
<reference evidence="9 10" key="1">
    <citation type="submission" date="2019-11" db="EMBL/GenBank/DDBJ databases">
        <title>P. haliotis isolates from Z. marina roots.</title>
        <authorList>
            <person name="Cohen M."/>
            <person name="Jospin G."/>
            <person name="Eisen J.A."/>
            <person name="Coil D.A."/>
        </authorList>
    </citation>
    <scope>NUCLEOTIDE SEQUENCE [LARGE SCALE GENOMIC DNA]</scope>
    <source>
        <strain evidence="9 10">UCD-MCMsp1aY</strain>
    </source>
</reference>
<feature type="transmembrane region" description="Helical" evidence="8">
    <location>
        <begin position="213"/>
        <end position="231"/>
    </location>
</feature>
<keyword evidence="3 9" id="KW-0808">Transferase</keyword>
<dbReference type="Proteomes" id="UP000439994">
    <property type="component" value="Unassembled WGS sequence"/>
</dbReference>
<dbReference type="CDD" id="cd06853">
    <property type="entry name" value="GT_WecA_like"/>
    <property type="match status" value="1"/>
</dbReference>
<feature type="transmembrane region" description="Helical" evidence="8">
    <location>
        <begin position="243"/>
        <end position="264"/>
    </location>
</feature>
<keyword evidence="4 8" id="KW-0812">Transmembrane</keyword>
<feature type="transmembrane region" description="Helical" evidence="8">
    <location>
        <begin position="40"/>
        <end position="60"/>
    </location>
</feature>
<feature type="binding site" evidence="7">
    <location>
        <position position="216"/>
    </location>
    <ligand>
        <name>Mg(2+)</name>
        <dbReference type="ChEBI" id="CHEBI:18420"/>
    </ligand>
</feature>
<feature type="transmembrane region" description="Helical" evidence="8">
    <location>
        <begin position="127"/>
        <end position="147"/>
    </location>
</feature>
<feature type="transmembrane region" description="Helical" evidence="8">
    <location>
        <begin position="319"/>
        <end position="340"/>
    </location>
</feature>
<dbReference type="GO" id="GO:0009103">
    <property type="term" value="P:lipopolysaccharide biosynthetic process"/>
    <property type="evidence" value="ECO:0007669"/>
    <property type="project" value="TreeGrafter"/>
</dbReference>
<sequence length="346" mass="38089">MSVFLYAPLLTALSIILLRPIANALDLIDVPNQRKQHYGDVPLTGGISVFIAFTFVLISQGFFEPATTQNQVFYMCFMFIIFIGVLDDMYELSVITRLIGQLLVSTLFVFGTDSYILNLGVLWGTDVINISSTLGLILTVLAIMAAMNIFNMIDGMDSVLGTVSIVSLTVLASLFYVAGNDFHFTVSASLVLILLSFLAFNIFPIARFQYKTFMGDAGSMLIGLLMIWLLIEGSQGQESSVAFSPIMALYIIGLPLMDMVAIIIRRIFRNASPFKADHEHIHHLLVRSGKSTKSAKVIIPILSALIIGCGLAINSLAPVYMFTGFLILFTSYMVFTNTLIKKIKSK</sequence>
<evidence type="ECO:0000256" key="7">
    <source>
        <dbReference type="PIRSR" id="PIRSR600715-1"/>
    </source>
</evidence>
<evidence type="ECO:0000256" key="6">
    <source>
        <dbReference type="ARBA" id="ARBA00023136"/>
    </source>
</evidence>
<dbReference type="InterPro" id="IPR000715">
    <property type="entry name" value="Glycosyl_transferase_4"/>
</dbReference>
<evidence type="ECO:0000313" key="9">
    <source>
        <dbReference type="EMBL" id="MUH71390.1"/>
    </source>
</evidence>
<dbReference type="EMBL" id="WOCD01000001">
    <property type="protein sequence ID" value="MUH71390.1"/>
    <property type="molecule type" value="Genomic_DNA"/>
</dbReference>
<evidence type="ECO:0000256" key="1">
    <source>
        <dbReference type="ARBA" id="ARBA00004651"/>
    </source>
</evidence>
<feature type="transmembrane region" description="Helical" evidence="8">
    <location>
        <begin position="102"/>
        <end position="121"/>
    </location>
</feature>
<feature type="transmembrane region" description="Helical" evidence="8">
    <location>
        <begin position="72"/>
        <end position="90"/>
    </location>
</feature>
<feature type="transmembrane region" description="Helical" evidence="8">
    <location>
        <begin position="184"/>
        <end position="206"/>
    </location>
</feature>
<comment type="cofactor">
    <cofactor evidence="7">
        <name>Mg(2+)</name>
        <dbReference type="ChEBI" id="CHEBI:18420"/>
    </cofactor>
</comment>
<feature type="transmembrane region" description="Helical" evidence="8">
    <location>
        <begin position="297"/>
        <end position="313"/>
    </location>
</feature>
<dbReference type="PANTHER" id="PTHR22926:SF3">
    <property type="entry name" value="UNDECAPRENYL-PHOSPHATE ALPHA-N-ACETYLGLUCOSAMINYL 1-PHOSPHATE TRANSFERASE"/>
    <property type="match status" value="1"/>
</dbReference>
<dbReference type="GO" id="GO:0071555">
    <property type="term" value="P:cell wall organization"/>
    <property type="evidence" value="ECO:0007669"/>
    <property type="project" value="TreeGrafter"/>
</dbReference>
<proteinExistence type="predicted"/>
<keyword evidence="6 8" id="KW-0472">Membrane</keyword>
<feature type="transmembrane region" description="Helical" evidence="8">
    <location>
        <begin position="159"/>
        <end position="178"/>
    </location>
</feature>
<dbReference type="GO" id="GO:0046872">
    <property type="term" value="F:metal ion binding"/>
    <property type="evidence" value="ECO:0007669"/>
    <property type="project" value="UniProtKB-KW"/>
</dbReference>
<keyword evidence="10" id="KW-1185">Reference proteome</keyword>
<dbReference type="AlphaFoldDB" id="A0A6N8F908"/>
<comment type="subcellular location">
    <subcellularLocation>
        <location evidence="1">Cell membrane</location>
        <topology evidence="1">Multi-pass membrane protein</topology>
    </subcellularLocation>
</comment>
<dbReference type="Pfam" id="PF00953">
    <property type="entry name" value="Glycos_transf_4"/>
    <property type="match status" value="1"/>
</dbReference>
<dbReference type="GO" id="GO:0005886">
    <property type="term" value="C:plasma membrane"/>
    <property type="evidence" value="ECO:0007669"/>
    <property type="project" value="UniProtKB-SubCell"/>
</dbReference>
<evidence type="ECO:0000256" key="8">
    <source>
        <dbReference type="SAM" id="Phobius"/>
    </source>
</evidence>
<evidence type="ECO:0000256" key="3">
    <source>
        <dbReference type="ARBA" id="ARBA00022679"/>
    </source>
</evidence>
<evidence type="ECO:0000256" key="5">
    <source>
        <dbReference type="ARBA" id="ARBA00022989"/>
    </source>
</evidence>
<feature type="transmembrane region" description="Helical" evidence="8">
    <location>
        <begin position="6"/>
        <end position="28"/>
    </location>
</feature>